<gene>
    <name evidence="1" type="ORF">HG263_01980</name>
</gene>
<dbReference type="PANTHER" id="PTHR46623:SF6">
    <property type="entry name" value="ALPHA_BETA-HYDROLASES SUPERFAMILY PROTEIN"/>
    <property type="match status" value="1"/>
</dbReference>
<keyword evidence="2" id="KW-1185">Reference proteome</keyword>
<dbReference type="RefSeq" id="WP_171624407.1">
    <property type="nucleotide sequence ID" value="NZ_JABBPG010000001.1"/>
</dbReference>
<evidence type="ECO:0000313" key="2">
    <source>
        <dbReference type="Proteomes" id="UP000586305"/>
    </source>
</evidence>
<dbReference type="AlphaFoldDB" id="A0A849V971"/>
<accession>A0A849V971</accession>
<organism evidence="1 2">
    <name type="scientific">Pseudoalteromonas caenipelagi</name>
    <dbReference type="NCBI Taxonomy" id="2726988"/>
    <lineage>
        <taxon>Bacteria</taxon>
        <taxon>Pseudomonadati</taxon>
        <taxon>Pseudomonadota</taxon>
        <taxon>Gammaproteobacteria</taxon>
        <taxon>Alteromonadales</taxon>
        <taxon>Pseudoalteromonadaceae</taxon>
        <taxon>Pseudoalteromonas</taxon>
    </lineage>
</organism>
<dbReference type="Proteomes" id="UP000586305">
    <property type="component" value="Unassembled WGS sequence"/>
</dbReference>
<dbReference type="InterPro" id="IPR029058">
    <property type="entry name" value="AB_hydrolase_fold"/>
</dbReference>
<reference evidence="1 2" key="1">
    <citation type="submission" date="2020-04" db="EMBL/GenBank/DDBJ databases">
        <title>Pseudoalteromonas caenipelagi sp. nov., isolated from a tidal flat.</title>
        <authorList>
            <person name="Park S."/>
            <person name="Yoon J.-H."/>
        </authorList>
    </citation>
    <scope>NUCLEOTIDE SEQUENCE [LARGE SCALE GENOMIC DNA]</scope>
    <source>
        <strain evidence="1 2">JBTF-M23</strain>
    </source>
</reference>
<evidence type="ECO:0000313" key="1">
    <source>
        <dbReference type="EMBL" id="NOU49320.1"/>
    </source>
</evidence>
<dbReference type="PANTHER" id="PTHR46623">
    <property type="entry name" value="CARBOXYMETHYLENEBUTENOLIDASE-RELATED"/>
    <property type="match status" value="1"/>
</dbReference>
<evidence type="ECO:0008006" key="3">
    <source>
        <dbReference type="Google" id="ProtNLM"/>
    </source>
</evidence>
<dbReference type="EMBL" id="JABBPG010000001">
    <property type="protein sequence ID" value="NOU49320.1"/>
    <property type="molecule type" value="Genomic_DNA"/>
</dbReference>
<dbReference type="InterPro" id="IPR051049">
    <property type="entry name" value="Dienelactone_hydrolase-like"/>
</dbReference>
<sequence length="197" mass="22517">MVTLIISDIYGHTANLDAFANELSGEVVICSPYVSKQPVRQKDESIIYEQFVNTIGHDGYMAKVERSIANLRPDLIIGFSAGAVAAWRALAQLKGKLPHKLIGFYPGQIRNYLHIHPKCPVDLYFPHQESHFELTPVIQTLKKISWVSCTRTRYSHGFMNALSNHFNKYAYLHYTHLCEQQVITLQQSLEQEQIEVD</sequence>
<protein>
    <recommendedName>
        <fullName evidence="3">Dienelactone hydrolase</fullName>
    </recommendedName>
</protein>
<proteinExistence type="predicted"/>
<comment type="caution">
    <text evidence="1">The sequence shown here is derived from an EMBL/GenBank/DDBJ whole genome shotgun (WGS) entry which is preliminary data.</text>
</comment>
<name>A0A849V971_9GAMM</name>
<dbReference type="SUPFAM" id="SSF53474">
    <property type="entry name" value="alpha/beta-Hydrolases"/>
    <property type="match status" value="1"/>
</dbReference>